<feature type="signal peptide" evidence="6">
    <location>
        <begin position="1"/>
        <end position="18"/>
    </location>
</feature>
<evidence type="ECO:0000256" key="2">
    <source>
        <dbReference type="ARBA" id="ARBA00022452"/>
    </source>
</evidence>
<evidence type="ECO:0000256" key="1">
    <source>
        <dbReference type="ARBA" id="ARBA00004442"/>
    </source>
</evidence>
<comment type="subcellular location">
    <subcellularLocation>
        <location evidence="1">Cell outer membrane</location>
    </subcellularLocation>
</comment>
<dbReference type="Gene3D" id="1.20.1600.10">
    <property type="entry name" value="Outer membrane efflux proteins (OEP)"/>
    <property type="match status" value="1"/>
</dbReference>
<reference evidence="7 8" key="1">
    <citation type="journal article" date="2020" name="Microbiol. Res.">
        <title>Flavobacterium pokkalii sp. nov., a novel plant growth promoting native rhizobacteria isolated from pokkali rice grown in coastal saline affected agricultural regions of southern India, Kerala.</title>
        <authorList>
            <person name="Menon R.R."/>
            <person name="Kumari S."/>
            <person name="Viver T."/>
            <person name="Rameshkumar N."/>
        </authorList>
    </citation>
    <scope>NUCLEOTIDE SEQUENCE [LARGE SCALE GENOMIC DNA]</scope>
    <source>
        <strain evidence="7 8">L1I52</strain>
    </source>
</reference>
<evidence type="ECO:0000313" key="8">
    <source>
        <dbReference type="Proteomes" id="UP000661715"/>
    </source>
</evidence>
<keyword evidence="4" id="KW-0472">Membrane</keyword>
<comment type="caution">
    <text evidence="7">The sequence shown here is derived from an EMBL/GenBank/DDBJ whole genome shotgun (WGS) entry which is preliminary data.</text>
</comment>
<dbReference type="PANTHER" id="PTHR30026:SF20">
    <property type="entry name" value="OUTER MEMBRANE PROTEIN TOLC"/>
    <property type="match status" value="1"/>
</dbReference>
<evidence type="ECO:0000313" key="7">
    <source>
        <dbReference type="EMBL" id="MBD0725322.1"/>
    </source>
</evidence>
<name>A0ABR7URN3_9FLAO</name>
<keyword evidence="2" id="KW-1134">Transmembrane beta strand</keyword>
<keyword evidence="3" id="KW-0812">Transmembrane</keyword>
<dbReference type="Proteomes" id="UP000661715">
    <property type="component" value="Unassembled WGS sequence"/>
</dbReference>
<evidence type="ECO:0000256" key="4">
    <source>
        <dbReference type="ARBA" id="ARBA00023136"/>
    </source>
</evidence>
<accession>A0ABR7URN3</accession>
<evidence type="ECO:0000256" key="5">
    <source>
        <dbReference type="ARBA" id="ARBA00023237"/>
    </source>
</evidence>
<dbReference type="EMBL" id="NASZ01000012">
    <property type="protein sequence ID" value="MBD0725322.1"/>
    <property type="molecule type" value="Genomic_DNA"/>
</dbReference>
<feature type="chain" id="PRO_5047405909" evidence="6">
    <location>
        <begin position="19"/>
        <end position="418"/>
    </location>
</feature>
<keyword evidence="5" id="KW-0998">Cell outer membrane</keyword>
<evidence type="ECO:0000256" key="3">
    <source>
        <dbReference type="ARBA" id="ARBA00022692"/>
    </source>
</evidence>
<dbReference type="InterPro" id="IPR051906">
    <property type="entry name" value="TolC-like"/>
</dbReference>
<dbReference type="RefSeq" id="WP_188220623.1">
    <property type="nucleotide sequence ID" value="NZ_NASZ01000012.1"/>
</dbReference>
<protein>
    <submittedName>
        <fullName evidence="7">Transporter</fullName>
    </submittedName>
</protein>
<gene>
    <name evidence="7" type="ORF">B6A10_09040</name>
</gene>
<sequence length="418" mass="48213">MRTIKILLLFLFPFLALAQQQLSLEDCYKLADKNYPLAKQNDLLARKSQLEIQNMDKDYLPKIDLNAQATYQSEVTQVPIKIPNATINPLNKDQYRATLDVNQIIYNGGLHEMNTKMKETQNKLQQQQVAVSLYQLKLKINQLYFSVFLLQEQKEILLAKQKQLQSKINEVKSGVKFGALLPSYQKMLEAENLKIQQQLSEIKFDKNKALESLALLTNTTFEENIILNKPVLNRNLNLSNNRPELKLYEIQNEQMDISKEVISKNNLPKLKAFGQAGYGNPGLNMLDNSFQTFYIVGLKANWNVFDWNKSKTEKEILTVSKDMIATEKENFLLNNQLQSQELEKEIQKLETISAQDNEIIELRNSVLKATEAQLKYGAITLSDYIVEFTHFYEAQTNQKLHKIQLLLAIANYNIIQGN</sequence>
<dbReference type="PANTHER" id="PTHR30026">
    <property type="entry name" value="OUTER MEMBRANE PROTEIN TOLC"/>
    <property type="match status" value="1"/>
</dbReference>
<dbReference type="SUPFAM" id="SSF56954">
    <property type="entry name" value="Outer membrane efflux proteins (OEP)"/>
    <property type="match status" value="1"/>
</dbReference>
<keyword evidence="6" id="KW-0732">Signal</keyword>
<evidence type="ECO:0000256" key="6">
    <source>
        <dbReference type="SAM" id="SignalP"/>
    </source>
</evidence>
<organism evidence="7 8">
    <name type="scientific">Flavobacterium pokkalii</name>
    <dbReference type="NCBI Taxonomy" id="1940408"/>
    <lineage>
        <taxon>Bacteria</taxon>
        <taxon>Pseudomonadati</taxon>
        <taxon>Bacteroidota</taxon>
        <taxon>Flavobacteriia</taxon>
        <taxon>Flavobacteriales</taxon>
        <taxon>Flavobacteriaceae</taxon>
        <taxon>Flavobacterium</taxon>
    </lineage>
</organism>
<keyword evidence="8" id="KW-1185">Reference proteome</keyword>
<proteinExistence type="predicted"/>